<dbReference type="EMBL" id="VUJU01008537">
    <property type="protein sequence ID" value="KAF0729239.1"/>
    <property type="molecule type" value="Genomic_DNA"/>
</dbReference>
<protein>
    <submittedName>
        <fullName evidence="1">Uncharacterized protein</fullName>
    </submittedName>
</protein>
<keyword evidence="2" id="KW-1185">Reference proteome</keyword>
<dbReference type="Proteomes" id="UP000478052">
    <property type="component" value="Unassembled WGS sequence"/>
</dbReference>
<dbReference type="SUPFAM" id="SSF54001">
    <property type="entry name" value="Cysteine proteinases"/>
    <property type="match status" value="1"/>
</dbReference>
<reference evidence="1 2" key="1">
    <citation type="submission" date="2019-08" db="EMBL/GenBank/DDBJ databases">
        <title>Whole genome of Aphis craccivora.</title>
        <authorList>
            <person name="Voronova N.V."/>
            <person name="Shulinski R.S."/>
            <person name="Bandarenka Y.V."/>
            <person name="Zhorov D.G."/>
            <person name="Warner D."/>
        </authorList>
    </citation>
    <scope>NUCLEOTIDE SEQUENCE [LARGE SCALE GENOMIC DNA]</scope>
    <source>
        <strain evidence="1">180601</strain>
        <tissue evidence="1">Whole Body</tissue>
    </source>
</reference>
<sequence length="74" mass="8345">MFSCTEKNNQYCQTSYIINGLNGPTSHTIKLSEIPSVLTIQNTVYELRGVCSVTGDNLSEVGHYTAYCKRFNYK</sequence>
<comment type="caution">
    <text evidence="1">The sequence shown here is derived from an EMBL/GenBank/DDBJ whole genome shotgun (WGS) entry which is preliminary data.</text>
</comment>
<name>A0A6G0WPD2_APHCR</name>
<accession>A0A6G0WPD2</accession>
<dbReference type="AlphaFoldDB" id="A0A6G0WPD2"/>
<dbReference type="OrthoDB" id="7701631at2759"/>
<organism evidence="1 2">
    <name type="scientific">Aphis craccivora</name>
    <name type="common">Cowpea aphid</name>
    <dbReference type="NCBI Taxonomy" id="307492"/>
    <lineage>
        <taxon>Eukaryota</taxon>
        <taxon>Metazoa</taxon>
        <taxon>Ecdysozoa</taxon>
        <taxon>Arthropoda</taxon>
        <taxon>Hexapoda</taxon>
        <taxon>Insecta</taxon>
        <taxon>Pterygota</taxon>
        <taxon>Neoptera</taxon>
        <taxon>Paraneoptera</taxon>
        <taxon>Hemiptera</taxon>
        <taxon>Sternorrhyncha</taxon>
        <taxon>Aphidomorpha</taxon>
        <taxon>Aphidoidea</taxon>
        <taxon>Aphididae</taxon>
        <taxon>Aphidini</taxon>
        <taxon>Aphis</taxon>
        <taxon>Aphis</taxon>
    </lineage>
</organism>
<evidence type="ECO:0000313" key="2">
    <source>
        <dbReference type="Proteomes" id="UP000478052"/>
    </source>
</evidence>
<gene>
    <name evidence="1" type="ORF">FWK35_00035969</name>
</gene>
<feature type="non-terminal residue" evidence="1">
    <location>
        <position position="74"/>
    </location>
</feature>
<evidence type="ECO:0000313" key="1">
    <source>
        <dbReference type="EMBL" id="KAF0729239.1"/>
    </source>
</evidence>
<proteinExistence type="predicted"/>
<dbReference type="InterPro" id="IPR038765">
    <property type="entry name" value="Papain-like_cys_pep_sf"/>
</dbReference>